<name>A0AAN7KF45_9MYRT</name>
<dbReference type="InterPro" id="IPR011009">
    <property type="entry name" value="Kinase-like_dom_sf"/>
</dbReference>
<feature type="domain" description="Protein kinase" evidence="1">
    <location>
        <begin position="1"/>
        <end position="203"/>
    </location>
</feature>
<dbReference type="Gene3D" id="1.10.510.10">
    <property type="entry name" value="Transferase(Phosphotransferase) domain 1"/>
    <property type="match status" value="1"/>
</dbReference>
<dbReference type="EMBL" id="JAXIOK010000009">
    <property type="protein sequence ID" value="KAK4761755.1"/>
    <property type="molecule type" value="Genomic_DNA"/>
</dbReference>
<dbReference type="GO" id="GO:0004672">
    <property type="term" value="F:protein kinase activity"/>
    <property type="evidence" value="ECO:0007669"/>
    <property type="project" value="InterPro"/>
</dbReference>
<sequence length="225" mass="24549">MQVASDIAHGVDYIHNFTGQNSGLVHNHIKSSSIVVTEGSMTAQICHFGTAELCGEVVEKNSMGPQDKSGGIKKLQRAGSKSVKLEGTRGYISPEFIPSGVAIQRSDVYAFGVVILELLSGEKALKYVFDDGRGYRSVSVIDMAREAVVGGDLRRWIDKRLKDSYPVEVAEKMFSLGLGCVDDDPLRRPDMGNAAHIISKLFLDSETWVKRFTVPAGISISMDPR</sequence>
<reference evidence="2 3" key="1">
    <citation type="journal article" date="2023" name="Hortic Res">
        <title>Pangenome of water caltrop reveals structural variations and asymmetric subgenome divergence after allopolyploidization.</title>
        <authorList>
            <person name="Zhang X."/>
            <person name="Chen Y."/>
            <person name="Wang L."/>
            <person name="Yuan Y."/>
            <person name="Fang M."/>
            <person name="Shi L."/>
            <person name="Lu R."/>
            <person name="Comes H.P."/>
            <person name="Ma Y."/>
            <person name="Chen Y."/>
            <person name="Huang G."/>
            <person name="Zhou Y."/>
            <person name="Zheng Z."/>
            <person name="Qiu Y."/>
        </authorList>
    </citation>
    <scope>NUCLEOTIDE SEQUENCE [LARGE SCALE GENOMIC DNA]</scope>
    <source>
        <tissue evidence="2">Roots</tissue>
    </source>
</reference>
<dbReference type="PANTHER" id="PTHR46863:SF2">
    <property type="entry name" value="LYSM DOMAIN RECEPTOR-LIKE KINASE 3"/>
    <property type="match status" value="1"/>
</dbReference>
<accession>A0AAN7KF45</accession>
<evidence type="ECO:0000259" key="1">
    <source>
        <dbReference type="PROSITE" id="PS50011"/>
    </source>
</evidence>
<keyword evidence="3" id="KW-1185">Reference proteome</keyword>
<comment type="caution">
    <text evidence="2">The sequence shown here is derived from an EMBL/GenBank/DDBJ whole genome shotgun (WGS) entry which is preliminary data.</text>
</comment>
<dbReference type="PROSITE" id="PS50011">
    <property type="entry name" value="PROTEIN_KINASE_DOM"/>
    <property type="match status" value="1"/>
</dbReference>
<dbReference type="InterPro" id="IPR000719">
    <property type="entry name" value="Prot_kinase_dom"/>
</dbReference>
<evidence type="ECO:0000313" key="2">
    <source>
        <dbReference type="EMBL" id="KAK4761755.1"/>
    </source>
</evidence>
<dbReference type="Pfam" id="PF00069">
    <property type="entry name" value="Pkinase"/>
    <property type="match status" value="1"/>
</dbReference>
<evidence type="ECO:0000313" key="3">
    <source>
        <dbReference type="Proteomes" id="UP001345219"/>
    </source>
</evidence>
<proteinExistence type="predicted"/>
<dbReference type="AlphaFoldDB" id="A0AAN7KF45"/>
<protein>
    <recommendedName>
        <fullName evidence="1">Protein kinase domain-containing protein</fullName>
    </recommendedName>
</protein>
<gene>
    <name evidence="2" type="ORF">SAY87_029639</name>
</gene>
<dbReference type="SUPFAM" id="SSF56112">
    <property type="entry name" value="Protein kinase-like (PK-like)"/>
    <property type="match status" value="1"/>
</dbReference>
<dbReference type="Proteomes" id="UP001345219">
    <property type="component" value="Chromosome 23"/>
</dbReference>
<dbReference type="PANTHER" id="PTHR46863">
    <property type="entry name" value="OS09G0572100 PROTEIN"/>
    <property type="match status" value="1"/>
</dbReference>
<dbReference type="GO" id="GO:0005524">
    <property type="term" value="F:ATP binding"/>
    <property type="evidence" value="ECO:0007669"/>
    <property type="project" value="InterPro"/>
</dbReference>
<organism evidence="2 3">
    <name type="scientific">Trapa incisa</name>
    <dbReference type="NCBI Taxonomy" id="236973"/>
    <lineage>
        <taxon>Eukaryota</taxon>
        <taxon>Viridiplantae</taxon>
        <taxon>Streptophyta</taxon>
        <taxon>Embryophyta</taxon>
        <taxon>Tracheophyta</taxon>
        <taxon>Spermatophyta</taxon>
        <taxon>Magnoliopsida</taxon>
        <taxon>eudicotyledons</taxon>
        <taxon>Gunneridae</taxon>
        <taxon>Pentapetalae</taxon>
        <taxon>rosids</taxon>
        <taxon>malvids</taxon>
        <taxon>Myrtales</taxon>
        <taxon>Lythraceae</taxon>
        <taxon>Trapa</taxon>
    </lineage>
</organism>